<proteinExistence type="predicted"/>
<dbReference type="OrthoDB" id="7347328at2"/>
<dbReference type="RefSeq" id="WP_106749622.1">
    <property type="nucleotide sequence ID" value="NZ_CP027668.1"/>
</dbReference>
<evidence type="ECO:0000313" key="3">
    <source>
        <dbReference type="EMBL" id="AVO46281.1"/>
    </source>
</evidence>
<keyword evidence="4" id="KW-1185">Reference proteome</keyword>
<organism evidence="3 4">
    <name type="scientific">Phreatobacter cathodiphilus</name>
    <dbReference type="NCBI Taxonomy" id="1868589"/>
    <lineage>
        <taxon>Bacteria</taxon>
        <taxon>Pseudomonadati</taxon>
        <taxon>Pseudomonadota</taxon>
        <taxon>Alphaproteobacteria</taxon>
        <taxon>Hyphomicrobiales</taxon>
        <taxon>Phreatobacteraceae</taxon>
        <taxon>Phreatobacter</taxon>
    </lineage>
</organism>
<dbReference type="AlphaFoldDB" id="A0A2S0NEB2"/>
<protein>
    <submittedName>
        <fullName evidence="3">Tripartite tricarboxylate transporter TctB family protein</fullName>
    </submittedName>
</protein>
<feature type="domain" description="DUF1468" evidence="2">
    <location>
        <begin position="15"/>
        <end position="149"/>
    </location>
</feature>
<accession>A0A2S0NEB2</accession>
<reference evidence="3 4" key="1">
    <citation type="submission" date="2018-03" db="EMBL/GenBank/DDBJ databases">
        <title>Genome sequencing of Phreatobacter sp.</title>
        <authorList>
            <person name="Kim S.-J."/>
            <person name="Heo J."/>
            <person name="Kwon S.-W."/>
        </authorList>
    </citation>
    <scope>NUCLEOTIDE SEQUENCE [LARGE SCALE GENOMIC DNA]</scope>
    <source>
        <strain evidence="3 4">S-12</strain>
    </source>
</reference>
<dbReference type="EMBL" id="CP027668">
    <property type="protein sequence ID" value="AVO46281.1"/>
    <property type="molecule type" value="Genomic_DNA"/>
</dbReference>
<dbReference type="InterPro" id="IPR009936">
    <property type="entry name" value="DUF1468"/>
</dbReference>
<dbReference type="KEGG" id="phr:C6569_15120"/>
<name>A0A2S0NEB2_9HYPH</name>
<feature type="transmembrane region" description="Helical" evidence="1">
    <location>
        <begin position="50"/>
        <end position="72"/>
    </location>
</feature>
<keyword evidence="1" id="KW-0812">Transmembrane</keyword>
<feature type="transmembrane region" description="Helical" evidence="1">
    <location>
        <begin position="123"/>
        <end position="145"/>
    </location>
</feature>
<dbReference type="Pfam" id="PF07331">
    <property type="entry name" value="TctB"/>
    <property type="match status" value="1"/>
</dbReference>
<keyword evidence="1" id="KW-0472">Membrane</keyword>
<feature type="transmembrane region" description="Helical" evidence="1">
    <location>
        <begin position="12"/>
        <end position="29"/>
    </location>
</feature>
<evidence type="ECO:0000259" key="2">
    <source>
        <dbReference type="Pfam" id="PF07331"/>
    </source>
</evidence>
<dbReference type="Proteomes" id="UP000237889">
    <property type="component" value="Chromosome"/>
</dbReference>
<evidence type="ECO:0000256" key="1">
    <source>
        <dbReference type="SAM" id="Phobius"/>
    </source>
</evidence>
<feature type="transmembrane region" description="Helical" evidence="1">
    <location>
        <begin position="84"/>
        <end position="111"/>
    </location>
</feature>
<sequence>MTPENRSAVDRPVVAVGLGLMAVAGVVVWQSWALRASFGNQTLGPQMMPFLVGGLLMLFGVLTILAGLRGAAPPREEADWTAVAWIAGGLAVMILLIRTAGFVPACAILFAATARAFGSRRPAADLAIGAAMGLVVYLFFVRLLGLTLPSGLTESWI</sequence>
<evidence type="ECO:0000313" key="4">
    <source>
        <dbReference type="Proteomes" id="UP000237889"/>
    </source>
</evidence>
<keyword evidence="1" id="KW-1133">Transmembrane helix</keyword>
<gene>
    <name evidence="3" type="ORF">C6569_15120</name>
</gene>